<evidence type="ECO:0000313" key="2">
    <source>
        <dbReference type="Proteomes" id="UP000315010"/>
    </source>
</evidence>
<dbReference type="AlphaFoldDB" id="A0A5C5YWD4"/>
<comment type="caution">
    <text evidence="1">The sequence shown here is derived from an EMBL/GenBank/DDBJ whole genome shotgun (WGS) entry which is preliminary data.</text>
</comment>
<sequence>MPVMISQLADTNFRPRDVADKNADAVTEGEHVCRMSCVDNESELEPLNCLLTSLSEDHYAKHSKRIDSYVFIAHKNNRILAVLTLCFPCNANELDGQYRECIDDFLLGEQMDVKSENYNLFNQAKKNNKLVYIGLLASFGLSNHGTVPGRLWYRAITDIQKEREVETLSICAYTVGGITIRGGGPDGSRDYHNHRGNERSMRLQENVGMKTIGAGQREHELEVPRTPFICELFPSICVTGSHDSLILSTTVHRELRFGEVDLTRYLRRR</sequence>
<accession>A0A5C5YWD4</accession>
<dbReference type="Proteomes" id="UP000315010">
    <property type="component" value="Unassembled WGS sequence"/>
</dbReference>
<keyword evidence="2" id="KW-1185">Reference proteome</keyword>
<protein>
    <submittedName>
        <fullName evidence="1">Uncharacterized protein</fullName>
    </submittedName>
</protein>
<organism evidence="1 2">
    <name type="scientific">Novipirellula herctigrandis</name>
    <dbReference type="NCBI Taxonomy" id="2527986"/>
    <lineage>
        <taxon>Bacteria</taxon>
        <taxon>Pseudomonadati</taxon>
        <taxon>Planctomycetota</taxon>
        <taxon>Planctomycetia</taxon>
        <taxon>Pirellulales</taxon>
        <taxon>Pirellulaceae</taxon>
        <taxon>Novipirellula</taxon>
    </lineage>
</organism>
<proteinExistence type="predicted"/>
<dbReference type="EMBL" id="SJPJ01000001">
    <property type="protein sequence ID" value="TWT78847.1"/>
    <property type="molecule type" value="Genomic_DNA"/>
</dbReference>
<gene>
    <name evidence="1" type="ORF">CA13_02440</name>
</gene>
<name>A0A5C5YWD4_9BACT</name>
<reference evidence="1 2" key="1">
    <citation type="submission" date="2019-02" db="EMBL/GenBank/DDBJ databases">
        <title>Deep-cultivation of Planctomycetes and their phenomic and genomic characterization uncovers novel biology.</title>
        <authorList>
            <person name="Wiegand S."/>
            <person name="Jogler M."/>
            <person name="Boedeker C."/>
            <person name="Pinto D."/>
            <person name="Vollmers J."/>
            <person name="Rivas-Marin E."/>
            <person name="Kohn T."/>
            <person name="Peeters S.H."/>
            <person name="Heuer A."/>
            <person name="Rast P."/>
            <person name="Oberbeckmann S."/>
            <person name="Bunk B."/>
            <person name="Jeske O."/>
            <person name="Meyerdierks A."/>
            <person name="Storesund J.E."/>
            <person name="Kallscheuer N."/>
            <person name="Luecker S."/>
            <person name="Lage O.M."/>
            <person name="Pohl T."/>
            <person name="Merkel B.J."/>
            <person name="Hornburger P."/>
            <person name="Mueller R.-W."/>
            <person name="Bruemmer F."/>
            <person name="Labrenz M."/>
            <person name="Spormann A.M."/>
            <person name="Op Den Camp H."/>
            <person name="Overmann J."/>
            <person name="Amann R."/>
            <person name="Jetten M.S.M."/>
            <person name="Mascher T."/>
            <person name="Medema M.H."/>
            <person name="Devos D.P."/>
            <person name="Kaster A.-K."/>
            <person name="Ovreas L."/>
            <person name="Rohde M."/>
            <person name="Galperin M.Y."/>
            <person name="Jogler C."/>
        </authorList>
    </citation>
    <scope>NUCLEOTIDE SEQUENCE [LARGE SCALE GENOMIC DNA]</scope>
    <source>
        <strain evidence="1 2">CA13</strain>
    </source>
</reference>
<evidence type="ECO:0000313" key="1">
    <source>
        <dbReference type="EMBL" id="TWT78847.1"/>
    </source>
</evidence>